<dbReference type="GO" id="GO:0015562">
    <property type="term" value="F:efflux transmembrane transporter activity"/>
    <property type="evidence" value="ECO:0007669"/>
    <property type="project" value="InterPro"/>
</dbReference>
<proteinExistence type="predicted"/>
<dbReference type="AlphaFoldDB" id="A0A437JV20"/>
<feature type="compositionally biased region" description="Low complexity" evidence="1">
    <location>
        <begin position="449"/>
        <end position="461"/>
    </location>
</feature>
<dbReference type="InterPro" id="IPR010131">
    <property type="entry name" value="MdtP/NodT-like"/>
</dbReference>
<comment type="caution">
    <text evidence="3">The sequence shown here is derived from an EMBL/GenBank/DDBJ whole genome shotgun (WGS) entry which is preliminary data.</text>
</comment>
<dbReference type="Gene3D" id="1.20.1600.10">
    <property type="entry name" value="Outer membrane efflux proteins (OEP)"/>
    <property type="match status" value="1"/>
</dbReference>
<accession>A0A437JV20</accession>
<dbReference type="EMBL" id="SACT01000004">
    <property type="protein sequence ID" value="RVT51060.1"/>
    <property type="molecule type" value="Genomic_DNA"/>
</dbReference>
<dbReference type="PANTHER" id="PTHR30203">
    <property type="entry name" value="OUTER MEMBRANE CATION EFFLUX PROTEIN"/>
    <property type="match status" value="1"/>
</dbReference>
<feature type="chain" id="PRO_5019025213" evidence="2">
    <location>
        <begin position="26"/>
        <end position="470"/>
    </location>
</feature>
<keyword evidence="2" id="KW-0732">Signal</keyword>
<evidence type="ECO:0000313" key="3">
    <source>
        <dbReference type="EMBL" id="RVT51060.1"/>
    </source>
</evidence>
<evidence type="ECO:0000313" key="4">
    <source>
        <dbReference type="Proteomes" id="UP000288178"/>
    </source>
</evidence>
<dbReference type="Proteomes" id="UP000288178">
    <property type="component" value="Unassembled WGS sequence"/>
</dbReference>
<gene>
    <name evidence="3" type="ORF">ENE75_14865</name>
</gene>
<feature type="signal peptide" evidence="2">
    <location>
        <begin position="1"/>
        <end position="25"/>
    </location>
</feature>
<protein>
    <submittedName>
        <fullName evidence="3">TolC family protein</fullName>
    </submittedName>
</protein>
<reference evidence="3 4" key="1">
    <citation type="submission" date="2019-01" db="EMBL/GenBank/DDBJ databases">
        <authorList>
            <person name="Chen W.-M."/>
        </authorList>
    </citation>
    <scope>NUCLEOTIDE SEQUENCE [LARGE SCALE GENOMIC DNA]</scope>
    <source>
        <strain evidence="3 4">ICH-3</strain>
    </source>
</reference>
<keyword evidence="4" id="KW-1185">Reference proteome</keyword>
<feature type="region of interest" description="Disordered" evidence="1">
    <location>
        <begin position="448"/>
        <end position="470"/>
    </location>
</feature>
<dbReference type="RefSeq" id="WP_128199087.1">
    <property type="nucleotide sequence ID" value="NZ_SACT01000004.1"/>
</dbReference>
<dbReference type="PROSITE" id="PS51257">
    <property type="entry name" value="PROKAR_LIPOPROTEIN"/>
    <property type="match status" value="1"/>
</dbReference>
<evidence type="ECO:0000256" key="1">
    <source>
        <dbReference type="SAM" id="MobiDB-lite"/>
    </source>
</evidence>
<dbReference type="SUPFAM" id="SSF56954">
    <property type="entry name" value="Outer membrane efflux proteins (OEP)"/>
    <property type="match status" value="1"/>
</dbReference>
<dbReference type="PANTHER" id="PTHR30203:SF24">
    <property type="entry name" value="BLR4935 PROTEIN"/>
    <property type="match status" value="1"/>
</dbReference>
<name>A0A437JV20_9BURK</name>
<dbReference type="OrthoDB" id="8554634at2"/>
<sequence length="470" mass="51735">MRWPRSARSAALAAAALVLAGCASVDPERQFTPVQQAVRQHTGADLRWARSDAERADIDRRVAELLKTPLDSEAAVQVALLNHRGLQARFAALGIAEAEMVQAMRLPNPGFAFGRTRAGDEREIERSLHLPLLRWLLTPWTGDLAQRRLDRERHALLLAVLDHAAMTRKAWVEAVAAQQSVHYMGQVMQAAEAAAELARRMQQVGNFSALQRAREQAFYADAALNVARAEQQQRATRERLTRLMGLWGAQTAFTLPDRLPDLPADLPERPQIEREALATRLDLQAAQIAVDETARALGLTRSTRLISVVELGLSHNSSNDGPTQRGWEVDLELPLFDWGDAKAARAEAVWRQAIDHAAQLAIDARSQIREAEGQRRSAWLIARHHRDEIVPLRAQIAEQNVLRYNGMLIGVFELLADARAQIASVHDAILAERDFWLADADLRMATLGSPTPSAMAGPMSPAGGGDAGGH</sequence>
<organism evidence="3 4">
    <name type="scientific">Rubrivivax albus</name>
    <dbReference type="NCBI Taxonomy" id="2499835"/>
    <lineage>
        <taxon>Bacteria</taxon>
        <taxon>Pseudomonadati</taxon>
        <taxon>Pseudomonadota</taxon>
        <taxon>Betaproteobacteria</taxon>
        <taxon>Burkholderiales</taxon>
        <taxon>Sphaerotilaceae</taxon>
        <taxon>Rubrivivax</taxon>
    </lineage>
</organism>
<evidence type="ECO:0000256" key="2">
    <source>
        <dbReference type="SAM" id="SignalP"/>
    </source>
</evidence>